<evidence type="ECO:0000313" key="2">
    <source>
        <dbReference type="Proteomes" id="UP000004162"/>
    </source>
</evidence>
<proteinExistence type="predicted"/>
<organism evidence="1 2">
    <name type="scientific">Chlorobium ferrooxidans DSM 13031</name>
    <dbReference type="NCBI Taxonomy" id="377431"/>
    <lineage>
        <taxon>Bacteria</taxon>
        <taxon>Pseudomonadati</taxon>
        <taxon>Chlorobiota</taxon>
        <taxon>Chlorobiia</taxon>
        <taxon>Chlorobiales</taxon>
        <taxon>Chlorobiaceae</taxon>
        <taxon>Chlorobium/Pelodictyon group</taxon>
        <taxon>Chlorobium</taxon>
    </lineage>
</organism>
<reference evidence="1 2" key="2">
    <citation type="submission" date="2006-07" db="EMBL/GenBank/DDBJ databases">
        <title>Sequencing of the draft genome and assembly of Chlorobium ferroxidans DSM 13031.</title>
        <authorList>
            <consortium name="US DOE Joint Genome Institute (JGI-PGF)"/>
            <person name="Copeland A."/>
            <person name="Lucas S."/>
            <person name="Lapidus A."/>
            <person name="Barry K."/>
            <person name="Glavina del Rio T."/>
            <person name="Dalin E."/>
            <person name="Tice H."/>
            <person name="Bruce D."/>
            <person name="Pitluck S."/>
            <person name="Richardson P."/>
        </authorList>
    </citation>
    <scope>NUCLEOTIDE SEQUENCE [LARGE SCALE GENOMIC DNA]</scope>
    <source>
        <strain evidence="1 2">DSM 13031</strain>
    </source>
</reference>
<dbReference type="InterPro" id="IPR011067">
    <property type="entry name" value="Plasmid_toxin/cell-grow_inhib"/>
</dbReference>
<protein>
    <recommendedName>
        <fullName evidence="3">Transcriptional modulator of MazE/toxin, MazF</fullName>
    </recommendedName>
</protein>
<evidence type="ECO:0000313" key="1">
    <source>
        <dbReference type="EMBL" id="EAT58183.1"/>
    </source>
</evidence>
<dbReference type="Pfam" id="PF02452">
    <property type="entry name" value="PemK_toxin"/>
    <property type="match status" value="1"/>
</dbReference>
<gene>
    <name evidence="1" type="ORF">CferDRAFT_0302</name>
</gene>
<dbReference type="InterPro" id="IPR003477">
    <property type="entry name" value="PemK-like"/>
</dbReference>
<evidence type="ECO:0008006" key="3">
    <source>
        <dbReference type="Google" id="ProtNLM"/>
    </source>
</evidence>
<dbReference type="Gene3D" id="2.30.30.110">
    <property type="match status" value="1"/>
</dbReference>
<dbReference type="EMBL" id="AASE01000028">
    <property type="protein sequence ID" value="EAT58183.1"/>
    <property type="molecule type" value="Genomic_DNA"/>
</dbReference>
<comment type="caution">
    <text evidence="1">The sequence shown here is derived from an EMBL/GenBank/DDBJ whole genome shotgun (WGS) entry which is preliminary data.</text>
</comment>
<keyword evidence="2" id="KW-1185">Reference proteome</keyword>
<sequence>MSYEPYDIVVVPFPFTEKKRVKHRPAVIISSHLFNASHDHITLAMITSATISSWISDTEIRDWKTAQLMVPCRIRFKLFTLPKDLIVRQLGNLSQHDRGVLNETIRTTLIPA</sequence>
<dbReference type="SUPFAM" id="SSF50118">
    <property type="entry name" value="Cell growth inhibitor/plasmid maintenance toxic component"/>
    <property type="match status" value="1"/>
</dbReference>
<accession>Q0YPG4</accession>
<dbReference type="Proteomes" id="UP000004162">
    <property type="component" value="Unassembled WGS sequence"/>
</dbReference>
<reference evidence="1 2" key="1">
    <citation type="submission" date="2006-07" db="EMBL/GenBank/DDBJ databases">
        <title>Annotation of the draft genome assembly of Chlorobium ferroxidans DSM 13031.</title>
        <authorList>
            <consortium name="US DOE Joint Genome Institute (JGI-ORNL)"/>
            <person name="Larimer F."/>
            <person name="Land M."/>
            <person name="Hauser L."/>
        </authorList>
    </citation>
    <scope>NUCLEOTIDE SEQUENCE [LARGE SCALE GENOMIC DNA]</scope>
    <source>
        <strain evidence="1 2">DSM 13031</strain>
    </source>
</reference>
<dbReference type="RefSeq" id="WP_006367221.1">
    <property type="nucleotide sequence ID" value="NZ_AASE01000028.1"/>
</dbReference>
<dbReference type="AlphaFoldDB" id="Q0YPG4"/>
<name>Q0YPG4_9CHLB</name>
<dbReference type="GO" id="GO:0003677">
    <property type="term" value="F:DNA binding"/>
    <property type="evidence" value="ECO:0007669"/>
    <property type="project" value="InterPro"/>
</dbReference>